<accession>A0A2P2JMF2</accession>
<dbReference type="Pfam" id="PF05097">
    <property type="entry name" value="DUF688"/>
    <property type="match status" value="1"/>
</dbReference>
<sequence length="294" mass="32152">MQRTRDARFCSSMEEKEVIKSSNNNRLGQPPSVPFLWEERPGIAKKDWRPTVSSVGPVLPPPPKYVASVPFIWEEKPGTPLSCLTQPSMELANLNPPANLNALSLPLSPAQGDGNQFFGNTCSSDRGSRNKHEIFDLGLLSSQIGDSFSPAPSLMANCLIPTTEISTAVPIQKTSPTDDLNDHITTPSSPTSETDSSTSSYATGFSSLVGDSFLEYLFPIYPPHSGFLGKAAYPNEGPLTSLKLHNGDLNYEPSGNAMARRPPTLGELIMMSRRMSLQRKAFQRRKQRPSMVNL</sequence>
<dbReference type="PANTHER" id="PTHR37767">
    <property type="entry name" value="HYDROXYPROLINE-RICH GLYCOPROTEIN FAMILY PROTEIN"/>
    <property type="match status" value="1"/>
</dbReference>
<evidence type="ECO:0000313" key="2">
    <source>
        <dbReference type="EMBL" id="MBW94637.1"/>
    </source>
</evidence>
<reference evidence="2" key="1">
    <citation type="submission" date="2018-02" db="EMBL/GenBank/DDBJ databases">
        <title>Rhizophora mucronata_Transcriptome.</title>
        <authorList>
            <person name="Meera S.P."/>
            <person name="Sreeshan A."/>
            <person name="Augustine A."/>
        </authorList>
    </citation>
    <scope>NUCLEOTIDE SEQUENCE</scope>
    <source>
        <tissue evidence="2">Leaf</tissue>
    </source>
</reference>
<feature type="region of interest" description="Disordered" evidence="1">
    <location>
        <begin position="173"/>
        <end position="200"/>
    </location>
</feature>
<protein>
    <submittedName>
        <fullName evidence="2">Uncharacterized protein MANES_14G032500</fullName>
    </submittedName>
</protein>
<dbReference type="AlphaFoldDB" id="A0A2P2JMF2"/>
<dbReference type="InterPro" id="IPR007789">
    <property type="entry name" value="DUF688"/>
</dbReference>
<organism evidence="2">
    <name type="scientific">Rhizophora mucronata</name>
    <name type="common">Asiatic mangrove</name>
    <dbReference type="NCBI Taxonomy" id="61149"/>
    <lineage>
        <taxon>Eukaryota</taxon>
        <taxon>Viridiplantae</taxon>
        <taxon>Streptophyta</taxon>
        <taxon>Embryophyta</taxon>
        <taxon>Tracheophyta</taxon>
        <taxon>Spermatophyta</taxon>
        <taxon>Magnoliopsida</taxon>
        <taxon>eudicotyledons</taxon>
        <taxon>Gunneridae</taxon>
        <taxon>Pentapetalae</taxon>
        <taxon>rosids</taxon>
        <taxon>fabids</taxon>
        <taxon>Malpighiales</taxon>
        <taxon>Rhizophoraceae</taxon>
        <taxon>Rhizophora</taxon>
    </lineage>
</organism>
<dbReference type="EMBL" id="GGEC01014154">
    <property type="protein sequence ID" value="MBW94637.1"/>
    <property type="molecule type" value="Transcribed_RNA"/>
</dbReference>
<proteinExistence type="predicted"/>
<evidence type="ECO:0000256" key="1">
    <source>
        <dbReference type="SAM" id="MobiDB-lite"/>
    </source>
</evidence>
<feature type="compositionally biased region" description="Low complexity" evidence="1">
    <location>
        <begin position="185"/>
        <end position="200"/>
    </location>
</feature>
<name>A0A2P2JMF2_RHIMU</name>
<dbReference type="PANTHER" id="PTHR37767:SF1">
    <property type="entry name" value="HYDROXYPROLINE-RICH GLYCOPROTEIN FAMILY PROTEIN"/>
    <property type="match status" value="1"/>
</dbReference>